<dbReference type="FunFam" id="3.40.80.10:FF:000001">
    <property type="entry name" value="Peptidoglycan recognition protein 1"/>
    <property type="match status" value="1"/>
</dbReference>
<dbReference type="GO" id="GO:0008745">
    <property type="term" value="F:N-acetylmuramoyl-L-alanine amidase activity"/>
    <property type="evidence" value="ECO:0007669"/>
    <property type="project" value="InterPro"/>
</dbReference>
<dbReference type="PANTHER" id="PTHR11022">
    <property type="entry name" value="PEPTIDOGLYCAN RECOGNITION PROTEIN"/>
    <property type="match status" value="1"/>
</dbReference>
<dbReference type="InterPro" id="IPR006619">
    <property type="entry name" value="PGRP_domain_met/bac"/>
</dbReference>
<protein>
    <submittedName>
        <fullName evidence="8">PGRP-LC protein</fullName>
    </submittedName>
</protein>
<dbReference type="GO" id="GO:0008270">
    <property type="term" value="F:zinc ion binding"/>
    <property type="evidence" value="ECO:0007669"/>
    <property type="project" value="InterPro"/>
</dbReference>
<dbReference type="SMART" id="SM00644">
    <property type="entry name" value="Ami_2"/>
    <property type="match status" value="1"/>
</dbReference>
<evidence type="ECO:0000256" key="4">
    <source>
        <dbReference type="SAM" id="MobiDB-lite"/>
    </source>
</evidence>
<dbReference type="AlphaFoldDB" id="A0A0C9QGM3"/>
<dbReference type="Pfam" id="PF01510">
    <property type="entry name" value="Amidase_2"/>
    <property type="match status" value="1"/>
</dbReference>
<dbReference type="GO" id="GO:0009253">
    <property type="term" value="P:peptidoglycan catabolic process"/>
    <property type="evidence" value="ECO:0007669"/>
    <property type="project" value="InterPro"/>
</dbReference>
<dbReference type="Gene3D" id="3.40.80.10">
    <property type="entry name" value="Peptidoglycan recognition protein-like"/>
    <property type="match status" value="1"/>
</dbReference>
<gene>
    <name evidence="8" type="primary">PGRP-LC</name>
    <name evidence="8" type="ORF">g.19140</name>
</gene>
<feature type="compositionally biased region" description="Polar residues" evidence="4">
    <location>
        <begin position="21"/>
        <end position="40"/>
    </location>
</feature>
<evidence type="ECO:0000256" key="5">
    <source>
        <dbReference type="SAM" id="Phobius"/>
    </source>
</evidence>
<keyword evidence="5" id="KW-1133">Transmembrane helix</keyword>
<keyword evidence="5" id="KW-0472">Membrane</keyword>
<accession>A0A0C9QGM3</accession>
<sequence>MVNPQSPELSNIDADRVWERNNNAKNQIDKSSYTNPITKNSDCEISKISDTATSQSPIVSYKDDGSHGVPSAQCSDVENDVDSVQIDDCEELGGWMTNLPVSSVEHETSNGQVLPSLDKTTFGQVCISSSNHVRVGNTTLYKGPVTIKQFVYANSASPESGELRNGKRLSDVNCNEGSNVTNSTTPIFPPSREYDKVIKWLWTWRCAALLSVLALILVTVIVVVSVMQTRYEALSPLGPALDPNDIVTEEVKFVKRIDWGAQPPTIPATPLQILPAPYVIISHTASEMCSTQAECSQRVRMAQTIHIEWNKWDDIGYNFLVGGDGLAYVGRGWDVEGAHTYNYNKKSIGISCIGTFNTEKPNKRQLVALARVIDVGVKNGKIAKDYKLLGHRQFTPTLSPGDALYQIIQKWDHWVAKP</sequence>
<evidence type="ECO:0000259" key="6">
    <source>
        <dbReference type="SMART" id="SM00644"/>
    </source>
</evidence>
<dbReference type="SMART" id="SM00701">
    <property type="entry name" value="PGRP"/>
    <property type="match status" value="1"/>
</dbReference>
<evidence type="ECO:0000256" key="2">
    <source>
        <dbReference type="ARBA" id="ARBA00022588"/>
    </source>
</evidence>
<feature type="domain" description="N-acetylmuramoyl-L-alanine amidase" evidence="6">
    <location>
        <begin position="266"/>
        <end position="401"/>
    </location>
</feature>
<dbReference type="InterPro" id="IPR002502">
    <property type="entry name" value="Amidase_domain"/>
</dbReference>
<keyword evidence="5" id="KW-0812">Transmembrane</keyword>
<comment type="similarity">
    <text evidence="1">Belongs to the N-acetylmuramoyl-L-alanine amidase 2 family.</text>
</comment>
<dbReference type="InterPro" id="IPR036505">
    <property type="entry name" value="Amidase/PGRP_sf"/>
</dbReference>
<evidence type="ECO:0000256" key="1">
    <source>
        <dbReference type="ARBA" id="ARBA00007553"/>
    </source>
</evidence>
<evidence type="ECO:0000313" key="8">
    <source>
        <dbReference type="EMBL" id="JAG83495.1"/>
    </source>
</evidence>
<reference evidence="8" key="1">
    <citation type="submission" date="2015-01" db="EMBL/GenBank/DDBJ databases">
        <title>Transcriptome Assembly of Fopius arisanus.</title>
        <authorList>
            <person name="Geib S."/>
        </authorList>
    </citation>
    <scope>NUCLEOTIDE SEQUENCE</scope>
</reference>
<keyword evidence="3" id="KW-0391">Immunity</keyword>
<feature type="region of interest" description="Disordered" evidence="4">
    <location>
        <begin position="56"/>
        <end position="76"/>
    </location>
</feature>
<feature type="region of interest" description="Disordered" evidence="4">
    <location>
        <begin position="21"/>
        <end position="41"/>
    </location>
</feature>
<evidence type="ECO:0000256" key="3">
    <source>
        <dbReference type="ARBA" id="ARBA00022859"/>
    </source>
</evidence>
<dbReference type="SUPFAM" id="SSF55846">
    <property type="entry name" value="N-acetylmuramoyl-L-alanine amidase-like"/>
    <property type="match status" value="1"/>
</dbReference>
<dbReference type="CDD" id="cd06583">
    <property type="entry name" value="PGRP"/>
    <property type="match status" value="1"/>
</dbReference>
<dbReference type="InterPro" id="IPR015510">
    <property type="entry name" value="PGRP"/>
</dbReference>
<feature type="domain" description="Peptidoglycan recognition protein family" evidence="7">
    <location>
        <begin position="251"/>
        <end position="395"/>
    </location>
</feature>
<keyword evidence="2" id="KW-0399">Innate immunity</keyword>
<dbReference type="GO" id="GO:0045087">
    <property type="term" value="P:innate immune response"/>
    <property type="evidence" value="ECO:0007669"/>
    <property type="project" value="UniProtKB-KW"/>
</dbReference>
<dbReference type="EMBL" id="GBYB01013728">
    <property type="protein sequence ID" value="JAG83495.1"/>
    <property type="molecule type" value="Transcribed_RNA"/>
</dbReference>
<proteinExistence type="inferred from homology"/>
<dbReference type="PANTHER" id="PTHR11022:SF41">
    <property type="entry name" value="PEPTIDOGLYCAN-RECOGNITION PROTEIN LC-RELATED"/>
    <property type="match status" value="1"/>
</dbReference>
<feature type="transmembrane region" description="Helical" evidence="5">
    <location>
        <begin position="206"/>
        <end position="227"/>
    </location>
</feature>
<name>A0A0C9QGM3_9HYME</name>
<evidence type="ECO:0000259" key="7">
    <source>
        <dbReference type="SMART" id="SM00701"/>
    </source>
</evidence>
<organism evidence="8">
    <name type="scientific">Fopius arisanus</name>
    <dbReference type="NCBI Taxonomy" id="64838"/>
    <lineage>
        <taxon>Eukaryota</taxon>
        <taxon>Metazoa</taxon>
        <taxon>Ecdysozoa</taxon>
        <taxon>Arthropoda</taxon>
        <taxon>Hexapoda</taxon>
        <taxon>Insecta</taxon>
        <taxon>Pterygota</taxon>
        <taxon>Neoptera</taxon>
        <taxon>Endopterygota</taxon>
        <taxon>Hymenoptera</taxon>
        <taxon>Apocrita</taxon>
        <taxon>Ichneumonoidea</taxon>
        <taxon>Braconidae</taxon>
        <taxon>Opiinae</taxon>
        <taxon>Fopius</taxon>
    </lineage>
</organism>